<evidence type="ECO:0008006" key="8">
    <source>
        <dbReference type="Google" id="ProtNLM"/>
    </source>
</evidence>
<dbReference type="PANTHER" id="PTHR34139">
    <property type="entry name" value="UPF0331 PROTEIN MJ0127"/>
    <property type="match status" value="1"/>
</dbReference>
<dbReference type="GO" id="GO:0110001">
    <property type="term" value="C:toxin-antitoxin complex"/>
    <property type="evidence" value="ECO:0007669"/>
    <property type="project" value="InterPro"/>
</dbReference>
<keyword evidence="5" id="KW-0378">Hydrolase</keyword>
<evidence type="ECO:0000256" key="2">
    <source>
        <dbReference type="ARBA" id="ARBA00022649"/>
    </source>
</evidence>
<dbReference type="RefSeq" id="WP_096483400.1">
    <property type="nucleotide sequence ID" value="NZ_AP014809.1"/>
</dbReference>
<keyword evidence="4" id="KW-0547">Nucleotide-binding</keyword>
<dbReference type="GO" id="GO:0000166">
    <property type="term" value="F:nucleotide binding"/>
    <property type="evidence" value="ECO:0007669"/>
    <property type="project" value="UniProtKB-KW"/>
</dbReference>
<sequence>MESAKLPEVRLRHILEQIDGILAATQGRTFEEIQGNFLYERAVERAVQIISEAAKELPPELRQRHADVHWQPIIRIGNLLRHEFYRIRARDMWEIASVHLPVLRPAIMRMLAEFDA</sequence>
<organism evidence="6 7">
    <name type="scientific">Methylorubrum populi</name>
    <dbReference type="NCBI Taxonomy" id="223967"/>
    <lineage>
        <taxon>Bacteria</taxon>
        <taxon>Pseudomonadati</taxon>
        <taxon>Pseudomonadota</taxon>
        <taxon>Alphaproteobacteria</taxon>
        <taxon>Hyphomicrobiales</taxon>
        <taxon>Methylobacteriaceae</taxon>
        <taxon>Methylorubrum</taxon>
    </lineage>
</organism>
<reference evidence="6 7" key="1">
    <citation type="journal article" date="2016" name="Genome Announc.">
        <title>Complete Genome Sequence of Methylobacterium populi P-1M, Isolated from Pink-Pigmented Household Biofilm.</title>
        <authorList>
            <person name="Morohoshi T."/>
            <person name="Ikeda T."/>
        </authorList>
    </citation>
    <scope>NUCLEOTIDE SEQUENCE [LARGE SCALE GENOMIC DNA]</scope>
    <source>
        <strain evidence="6 7">P-1M</strain>
    </source>
</reference>
<dbReference type="Proteomes" id="UP000218288">
    <property type="component" value="Chromosome"/>
</dbReference>
<name>A0A169QJL7_9HYPH</name>
<dbReference type="InterPro" id="IPR008201">
    <property type="entry name" value="HepT-like"/>
</dbReference>
<keyword evidence="3" id="KW-0540">Nuclease</keyword>
<keyword evidence="1" id="KW-0597">Phosphoprotein</keyword>
<evidence type="ECO:0000313" key="6">
    <source>
        <dbReference type="EMBL" id="BAU88999.1"/>
    </source>
</evidence>
<dbReference type="EMBL" id="AP014809">
    <property type="protein sequence ID" value="BAU88999.1"/>
    <property type="molecule type" value="Genomic_DNA"/>
</dbReference>
<dbReference type="InterPro" id="IPR051813">
    <property type="entry name" value="HepT_RNase_toxin"/>
</dbReference>
<dbReference type="PANTHER" id="PTHR34139:SF1">
    <property type="entry name" value="RNASE MJ1380-RELATED"/>
    <property type="match status" value="1"/>
</dbReference>
<dbReference type="GO" id="GO:0004540">
    <property type="term" value="F:RNA nuclease activity"/>
    <property type="evidence" value="ECO:0007669"/>
    <property type="project" value="InterPro"/>
</dbReference>
<proteinExistence type="predicted"/>
<evidence type="ECO:0000256" key="3">
    <source>
        <dbReference type="ARBA" id="ARBA00022722"/>
    </source>
</evidence>
<protein>
    <recommendedName>
        <fullName evidence="8">DUF86 domain-containing protein</fullName>
    </recommendedName>
</protein>
<dbReference type="GO" id="GO:0016787">
    <property type="term" value="F:hydrolase activity"/>
    <property type="evidence" value="ECO:0007669"/>
    <property type="project" value="UniProtKB-KW"/>
</dbReference>
<evidence type="ECO:0000256" key="5">
    <source>
        <dbReference type="ARBA" id="ARBA00022801"/>
    </source>
</evidence>
<dbReference type="Pfam" id="PF01934">
    <property type="entry name" value="HepT-like"/>
    <property type="match status" value="1"/>
</dbReference>
<gene>
    <name evidence="6" type="ORF">MPPM_0394</name>
</gene>
<evidence type="ECO:0000313" key="7">
    <source>
        <dbReference type="Proteomes" id="UP000218288"/>
    </source>
</evidence>
<evidence type="ECO:0000256" key="4">
    <source>
        <dbReference type="ARBA" id="ARBA00022741"/>
    </source>
</evidence>
<accession>A0A169QJL7</accession>
<keyword evidence="2" id="KW-1277">Toxin-antitoxin system</keyword>
<dbReference type="OrthoDB" id="4829434at2"/>
<evidence type="ECO:0000256" key="1">
    <source>
        <dbReference type="ARBA" id="ARBA00022553"/>
    </source>
</evidence>
<dbReference type="AlphaFoldDB" id="A0A169QJL7"/>